<feature type="domain" description="N-acetyltransferase" evidence="1">
    <location>
        <begin position="1"/>
        <end position="146"/>
    </location>
</feature>
<organism evidence="2 3">
    <name type="scientific">Tenacibaculum polynesiense</name>
    <dbReference type="NCBI Taxonomy" id="3137857"/>
    <lineage>
        <taxon>Bacteria</taxon>
        <taxon>Pseudomonadati</taxon>
        <taxon>Bacteroidota</taxon>
        <taxon>Flavobacteriia</taxon>
        <taxon>Flavobacteriales</taxon>
        <taxon>Flavobacteriaceae</taxon>
        <taxon>Tenacibaculum</taxon>
    </lineage>
</organism>
<evidence type="ECO:0000313" key="2">
    <source>
        <dbReference type="EMBL" id="CAL2102700.1"/>
    </source>
</evidence>
<evidence type="ECO:0000313" key="3">
    <source>
        <dbReference type="Proteomes" id="UP001497527"/>
    </source>
</evidence>
<dbReference type="Pfam" id="PF13673">
    <property type="entry name" value="Acetyltransf_10"/>
    <property type="match status" value="1"/>
</dbReference>
<accession>A0ABM9PBC4</accession>
<dbReference type="InterPro" id="IPR000182">
    <property type="entry name" value="GNAT_dom"/>
</dbReference>
<dbReference type="SUPFAM" id="SSF55729">
    <property type="entry name" value="Acyl-CoA N-acyltransferases (Nat)"/>
    <property type="match status" value="1"/>
</dbReference>
<gene>
    <name evidence="2" type="ORF">T190423A01A_20451</name>
</gene>
<proteinExistence type="predicted"/>
<comment type="caution">
    <text evidence="2">The sequence shown here is derived from an EMBL/GenBank/DDBJ whole genome shotgun (WGS) entry which is preliminary data.</text>
</comment>
<dbReference type="InterPro" id="IPR016181">
    <property type="entry name" value="Acyl_CoA_acyltransferase"/>
</dbReference>
<dbReference type="EMBL" id="CAXJIO010000011">
    <property type="protein sequence ID" value="CAL2102700.1"/>
    <property type="molecule type" value="Genomic_DNA"/>
</dbReference>
<reference evidence="2 3" key="1">
    <citation type="submission" date="2024-05" db="EMBL/GenBank/DDBJ databases">
        <authorList>
            <person name="Duchaud E."/>
        </authorList>
    </citation>
    <scope>NUCLEOTIDE SEQUENCE [LARGE SCALE GENOMIC DNA]</scope>
    <source>
        <strain evidence="2">Ena-SAMPLE-TAB-13-05-2024-13:56:06:370-140308</strain>
    </source>
</reference>
<dbReference type="Gene3D" id="3.40.630.30">
    <property type="match status" value="1"/>
</dbReference>
<dbReference type="Proteomes" id="UP001497527">
    <property type="component" value="Unassembled WGS sequence"/>
</dbReference>
<dbReference type="RefSeq" id="WP_348716280.1">
    <property type="nucleotide sequence ID" value="NZ_CAXJIO010000011.1"/>
</dbReference>
<keyword evidence="3" id="KW-1185">Reference proteome</keyword>
<dbReference type="CDD" id="cd04301">
    <property type="entry name" value="NAT_SF"/>
    <property type="match status" value="1"/>
</dbReference>
<sequence length="147" mass="17568">MIRAFTKEDKESLLKLLDLNTPQYFDSSEKEDFIDYLENQTEDYFVVIEQNQIIGCGGINYFNNQKEARISWDMIHPEFHGKGVGKKLMNHRLHVINNHKNIDHIVVRTSQFVHLFYEKMGFKLQRIEKDFWAKGIDMYFMTKENSI</sequence>
<protein>
    <submittedName>
        <fullName evidence="2">N-acetylglutamate synthase-like GNAT family acetyltransferase</fullName>
    </submittedName>
</protein>
<name>A0ABM9PBC4_9FLAO</name>
<dbReference type="PROSITE" id="PS51186">
    <property type="entry name" value="GNAT"/>
    <property type="match status" value="1"/>
</dbReference>
<evidence type="ECO:0000259" key="1">
    <source>
        <dbReference type="PROSITE" id="PS51186"/>
    </source>
</evidence>